<proteinExistence type="predicted"/>
<keyword evidence="5" id="KW-0175">Coiled coil</keyword>
<dbReference type="GO" id="GO:0042795">
    <property type="term" value="P:snRNA transcription by RNA polymerase II"/>
    <property type="evidence" value="ECO:0000318"/>
    <property type="project" value="GO_Central"/>
</dbReference>
<feature type="region of interest" description="Disordered" evidence="6">
    <location>
        <begin position="760"/>
        <end position="789"/>
    </location>
</feature>
<dbReference type="eggNOG" id="KOG0048">
    <property type="taxonomic scope" value="Eukaryota"/>
</dbReference>
<dbReference type="EMBL" id="CT868667">
    <property type="protein sequence ID" value="CAK92358.1"/>
    <property type="molecule type" value="Genomic_DNA"/>
</dbReference>
<dbReference type="HOGENOM" id="CLU_361891_0_0_1"/>
<feature type="domain" description="Myb-like" evidence="7">
    <location>
        <begin position="158"/>
        <end position="209"/>
    </location>
</feature>
<protein>
    <submittedName>
        <fullName evidence="9">Uncharacterized protein</fullName>
    </submittedName>
</protein>
<sequence>MQETLDQFLELLKQTDEAIKNEIRTLTSNNIDFQVTSSKWDEASVKQLKLLIQTYCIDQQISHHLVPDDVWSLISQLMKSTKIDCKLQYATTRKKIRLLQQQWQKKEDEALKEICLSYLTQNRPFKWSDIAKELAQKLNQQNVKMAKIVRDRWLNKLNPNIQRGPWEKNEEYELCKQLLKHGKNWMIIATEMKNSRTESSIKNRYFNILRKLENQDVPILSKADIEKQLVKLQLNENVKFEQFGQQEISFILYQLSKLEPNITKTKQEFMPDNKVQRKNNGSIQNSCSKRLSKAEEKDEKLHAKNIIKKVLQHYEQDQNLDINKMKDYYQEVVAQKGHTVELDEEPISDSENLSEVQFAVMGKDSQKLHLFPKSQLKVVMELMKKKKEQKKEVQSSLSKIQSLPPPLPKLESKLQQPQQQQSQPQQPQQQNPQQIFQQTPIPSQPQIPVQLPLVQPIMQPVAQPTPVIPIQQQQASGQQQQPQQQQQSSQLQQQQQQQQQLQLQQQSQQQQYYQLVYPSNFMYPQMQMAPVAQIPILPGQMMGQIPGQMVSQMPGQMVGQMPAQMVGQMPGQMVSQIPGQIISQMPGQMVGQLSGQMIGQLPGQMGQMVGQIPNQMVGQIPTQVVSTIPGQMPQIISQLPPQMIQQVQGQIPQMVQPGQMATVQNGQIQMPQLASMPQLAQMPLQQLPLAAPQAVGMPQQFIPIIYTSQPVYQQQQQVQGQLNQQQKTNQQQQQVPIMNYQIPMMPQYGDQYFQIMNMNQQNQQKQPKYSQVKQEMEEQQQQQQQQNRK</sequence>
<evidence type="ECO:0000256" key="4">
    <source>
        <dbReference type="ARBA" id="ARBA00023242"/>
    </source>
</evidence>
<dbReference type="InParanoid" id="A0EAP1"/>
<reference evidence="9 10" key="1">
    <citation type="journal article" date="2006" name="Nature">
        <title>Global trends of whole-genome duplications revealed by the ciliate Paramecium tetraurelia.</title>
        <authorList>
            <consortium name="Genoscope"/>
            <person name="Aury J.-M."/>
            <person name="Jaillon O."/>
            <person name="Duret L."/>
            <person name="Noel B."/>
            <person name="Jubin C."/>
            <person name="Porcel B.M."/>
            <person name="Segurens B."/>
            <person name="Daubin V."/>
            <person name="Anthouard V."/>
            <person name="Aiach N."/>
            <person name="Arnaiz O."/>
            <person name="Billaut A."/>
            <person name="Beisson J."/>
            <person name="Blanc I."/>
            <person name="Bouhouche K."/>
            <person name="Camara F."/>
            <person name="Duharcourt S."/>
            <person name="Guigo R."/>
            <person name="Gogendeau D."/>
            <person name="Katinka M."/>
            <person name="Keller A.-M."/>
            <person name="Kissmehl R."/>
            <person name="Klotz C."/>
            <person name="Koll F."/>
            <person name="Le Moue A."/>
            <person name="Lepere C."/>
            <person name="Malinsky S."/>
            <person name="Nowacki M."/>
            <person name="Nowak J.K."/>
            <person name="Plattner H."/>
            <person name="Poulain J."/>
            <person name="Ruiz F."/>
            <person name="Serrano V."/>
            <person name="Zagulski M."/>
            <person name="Dessen P."/>
            <person name="Betermier M."/>
            <person name="Weissenbach J."/>
            <person name="Scarpelli C."/>
            <person name="Schachter V."/>
            <person name="Sperling L."/>
            <person name="Meyer E."/>
            <person name="Cohen J."/>
            <person name="Wincker P."/>
        </authorList>
    </citation>
    <scope>NUCLEOTIDE SEQUENCE [LARGE SCALE GENOMIC DNA]</scope>
    <source>
        <strain evidence="9 10">Stock d4-2</strain>
    </source>
</reference>
<keyword evidence="1" id="KW-0805">Transcription regulation</keyword>
<dbReference type="OMA" id="KNWMIIA"/>
<keyword evidence="3" id="KW-0804">Transcription</keyword>
<name>A0EAP1_PARTE</name>
<evidence type="ECO:0000256" key="2">
    <source>
        <dbReference type="ARBA" id="ARBA00023125"/>
    </source>
</evidence>
<evidence type="ECO:0000313" key="9">
    <source>
        <dbReference type="EMBL" id="CAK92358.1"/>
    </source>
</evidence>
<dbReference type="PROSITE" id="PS50090">
    <property type="entry name" value="MYB_LIKE"/>
    <property type="match status" value="2"/>
</dbReference>
<dbReference type="InterPro" id="IPR017930">
    <property type="entry name" value="Myb_dom"/>
</dbReference>
<dbReference type="SUPFAM" id="SSF46689">
    <property type="entry name" value="Homeodomain-like"/>
    <property type="match status" value="1"/>
</dbReference>
<evidence type="ECO:0000256" key="6">
    <source>
        <dbReference type="SAM" id="MobiDB-lite"/>
    </source>
</evidence>
<keyword evidence="4" id="KW-0539">Nucleus</keyword>
<feature type="compositionally biased region" description="Low complexity" evidence="6">
    <location>
        <begin position="779"/>
        <end position="789"/>
    </location>
</feature>
<gene>
    <name evidence="9" type="ORF">GSPATT00025092001</name>
</gene>
<evidence type="ECO:0000256" key="1">
    <source>
        <dbReference type="ARBA" id="ARBA00023015"/>
    </source>
</evidence>
<accession>A0EAP1</accession>
<dbReference type="PANTHER" id="PTHR46621">
    <property type="entry name" value="SNRNA-ACTIVATING PROTEIN COMPLEX SUBUNIT 4"/>
    <property type="match status" value="1"/>
</dbReference>
<dbReference type="STRING" id="5888.A0EAP1"/>
<dbReference type="Proteomes" id="UP000000600">
    <property type="component" value="Unassembled WGS sequence"/>
</dbReference>
<feature type="domain" description="Myb-like" evidence="7">
    <location>
        <begin position="95"/>
        <end position="157"/>
    </location>
</feature>
<dbReference type="PANTHER" id="PTHR46621:SF1">
    <property type="entry name" value="SNRNA-ACTIVATING PROTEIN COMPLEX SUBUNIT 4"/>
    <property type="match status" value="1"/>
</dbReference>
<feature type="domain" description="HTH myb-type" evidence="8">
    <location>
        <begin position="158"/>
        <end position="213"/>
    </location>
</feature>
<dbReference type="KEGG" id="ptm:GSPATT00025092001"/>
<keyword evidence="2" id="KW-0238">DNA-binding</keyword>
<dbReference type="InterPro" id="IPR009057">
    <property type="entry name" value="Homeodomain-like_sf"/>
</dbReference>
<dbReference type="InterPro" id="IPR051575">
    <property type="entry name" value="Myb-like_DNA-bd"/>
</dbReference>
<dbReference type="AlphaFoldDB" id="A0EAP1"/>
<evidence type="ECO:0000313" key="10">
    <source>
        <dbReference type="Proteomes" id="UP000000600"/>
    </source>
</evidence>
<dbReference type="CDD" id="cd00167">
    <property type="entry name" value="SANT"/>
    <property type="match status" value="1"/>
</dbReference>
<dbReference type="RefSeq" id="XP_001459755.1">
    <property type="nucleotide sequence ID" value="XM_001459718.1"/>
</dbReference>
<dbReference type="GO" id="GO:0042796">
    <property type="term" value="P:snRNA transcription by RNA polymerase III"/>
    <property type="evidence" value="ECO:0000318"/>
    <property type="project" value="GO_Central"/>
</dbReference>
<dbReference type="PROSITE" id="PS51294">
    <property type="entry name" value="HTH_MYB"/>
    <property type="match status" value="1"/>
</dbReference>
<organism evidence="9 10">
    <name type="scientific">Paramecium tetraurelia</name>
    <dbReference type="NCBI Taxonomy" id="5888"/>
    <lineage>
        <taxon>Eukaryota</taxon>
        <taxon>Sar</taxon>
        <taxon>Alveolata</taxon>
        <taxon>Ciliophora</taxon>
        <taxon>Intramacronucleata</taxon>
        <taxon>Oligohymenophorea</taxon>
        <taxon>Peniculida</taxon>
        <taxon>Parameciidae</taxon>
        <taxon>Paramecium</taxon>
    </lineage>
</organism>
<dbReference type="GeneID" id="5045540"/>
<dbReference type="GO" id="GO:0019185">
    <property type="term" value="C:snRNA-activating protein complex"/>
    <property type="evidence" value="ECO:0000318"/>
    <property type="project" value="GO_Central"/>
</dbReference>
<evidence type="ECO:0000259" key="7">
    <source>
        <dbReference type="PROSITE" id="PS50090"/>
    </source>
</evidence>
<feature type="compositionally biased region" description="Low complexity" evidence="6">
    <location>
        <begin position="760"/>
        <end position="771"/>
    </location>
</feature>
<dbReference type="GO" id="GO:0001006">
    <property type="term" value="F:RNA polymerase III type 3 promoter sequence-specific DNA binding"/>
    <property type="evidence" value="ECO:0000318"/>
    <property type="project" value="GO_Central"/>
</dbReference>
<dbReference type="Pfam" id="PF13921">
    <property type="entry name" value="Myb_DNA-bind_6"/>
    <property type="match status" value="1"/>
</dbReference>
<evidence type="ECO:0000259" key="8">
    <source>
        <dbReference type="PROSITE" id="PS51294"/>
    </source>
</evidence>
<feature type="region of interest" description="Disordered" evidence="6">
    <location>
        <begin position="389"/>
        <end position="435"/>
    </location>
</feature>
<dbReference type="OrthoDB" id="4062651at2759"/>
<evidence type="ECO:0000256" key="3">
    <source>
        <dbReference type="ARBA" id="ARBA00023163"/>
    </source>
</evidence>
<dbReference type="Gene3D" id="1.10.10.60">
    <property type="entry name" value="Homeodomain-like"/>
    <property type="match status" value="2"/>
</dbReference>
<dbReference type="SMART" id="SM00717">
    <property type="entry name" value="SANT"/>
    <property type="match status" value="3"/>
</dbReference>
<dbReference type="InterPro" id="IPR001005">
    <property type="entry name" value="SANT/Myb"/>
</dbReference>
<dbReference type="eggNOG" id="KOG3632">
    <property type="taxonomic scope" value="Eukaryota"/>
</dbReference>
<feature type="compositionally biased region" description="Low complexity" evidence="6">
    <location>
        <begin position="413"/>
        <end position="435"/>
    </location>
</feature>
<feature type="coiled-coil region" evidence="5">
    <location>
        <begin position="484"/>
        <end position="511"/>
    </location>
</feature>
<keyword evidence="10" id="KW-1185">Reference proteome</keyword>
<evidence type="ECO:0000256" key="5">
    <source>
        <dbReference type="SAM" id="Coils"/>
    </source>
</evidence>